<evidence type="ECO:0000313" key="3">
    <source>
        <dbReference type="Proteomes" id="UP000005204"/>
    </source>
</evidence>
<proteinExistence type="predicted"/>
<protein>
    <recommendedName>
        <fullName evidence="4">Gag-like protein</fullName>
    </recommendedName>
</protein>
<feature type="region of interest" description="Disordered" evidence="1">
    <location>
        <begin position="360"/>
        <end position="381"/>
    </location>
</feature>
<dbReference type="Proteomes" id="UP000005204">
    <property type="component" value="Unassembled WGS sequence"/>
</dbReference>
<evidence type="ECO:0008006" key="4">
    <source>
        <dbReference type="Google" id="ProtNLM"/>
    </source>
</evidence>
<reference evidence="3" key="1">
    <citation type="journal article" date="2008" name="Insect Biochem. Mol. Biol.">
        <title>The genome of a lepidopteran model insect, the silkworm Bombyx mori.</title>
        <authorList>
            <consortium name="International Silkworm Genome Consortium"/>
        </authorList>
    </citation>
    <scope>NUCLEOTIDE SEQUENCE [LARGE SCALE GENOMIC DNA]</scope>
    <source>
        <strain evidence="3">p50T</strain>
    </source>
</reference>
<dbReference type="AlphaFoldDB" id="A0A8R2R806"/>
<sequence length="471" mass="53849">MDVRSSRSTLSEQELIGDEVEQFQEENSMQEMNAMEDWLRPEKRKDVNSDDEWTTIKSKQKKLKPEVEKIEMYLTGSEPLPKQFSLAKIFCEMDITDVDRVKYVNPYKVRIDVQNPLSAERIEKSSKIADKGWRVQRAMEKNLSYGVIRDIDLEISDKEIFDTISCPKPAELVSIFRLNRRSSSGDGWVPSESVRLCFKGAFIPAYVSIGGLRIRVDRYVFPVSQCGLCWKLGHPTKRCPTNKEICPKCGGKHNNCETTTFSCVNCKGGHMAMYKGCPAFLKEKRLREIMAEFNCTYRKALTMYVAPSSPVQVPKKFSFTATPAPPLMEYISSVPPKTLQSNAPTFASVLQTKAEIHIEENAKQTPRSVSKKQRRRRREPDVSVLDSAAEAEIEEMPGKNVPLEQKERRNVNFVELLNKLKDLFFLKTVSLESKVKSVLKCCIEWLILVAVDNISDWPVLKNILDLFMDYG</sequence>
<dbReference type="EnsemblMetazoa" id="XM_038019936.1">
    <property type="protein sequence ID" value="XP_037875864.1"/>
    <property type="gene ID" value="LOC119630444"/>
</dbReference>
<evidence type="ECO:0000313" key="2">
    <source>
        <dbReference type="EnsemblMetazoa" id="XP_037875864.1"/>
    </source>
</evidence>
<organism evidence="2 3">
    <name type="scientific">Bombyx mori</name>
    <name type="common">Silk moth</name>
    <dbReference type="NCBI Taxonomy" id="7091"/>
    <lineage>
        <taxon>Eukaryota</taxon>
        <taxon>Metazoa</taxon>
        <taxon>Ecdysozoa</taxon>
        <taxon>Arthropoda</taxon>
        <taxon>Hexapoda</taxon>
        <taxon>Insecta</taxon>
        <taxon>Pterygota</taxon>
        <taxon>Neoptera</taxon>
        <taxon>Endopterygota</taxon>
        <taxon>Lepidoptera</taxon>
        <taxon>Glossata</taxon>
        <taxon>Ditrysia</taxon>
        <taxon>Bombycoidea</taxon>
        <taxon>Bombycidae</taxon>
        <taxon>Bombycinae</taxon>
        <taxon>Bombyx</taxon>
    </lineage>
</organism>
<evidence type="ECO:0000256" key="1">
    <source>
        <dbReference type="SAM" id="MobiDB-lite"/>
    </source>
</evidence>
<keyword evidence="3" id="KW-1185">Reference proteome</keyword>
<reference evidence="2" key="2">
    <citation type="submission" date="2022-06" db="UniProtKB">
        <authorList>
            <consortium name="EnsemblMetazoa"/>
        </authorList>
    </citation>
    <scope>IDENTIFICATION</scope>
    <source>
        <strain evidence="2">p50T (Dazao)</strain>
    </source>
</reference>
<accession>A0A8R2R806</accession>
<name>A0A8R2R806_BOMMO</name>